<organism evidence="2 3">
    <name type="scientific">Dorcoceras hygrometricum</name>
    <dbReference type="NCBI Taxonomy" id="472368"/>
    <lineage>
        <taxon>Eukaryota</taxon>
        <taxon>Viridiplantae</taxon>
        <taxon>Streptophyta</taxon>
        <taxon>Embryophyta</taxon>
        <taxon>Tracheophyta</taxon>
        <taxon>Spermatophyta</taxon>
        <taxon>Magnoliopsida</taxon>
        <taxon>eudicotyledons</taxon>
        <taxon>Gunneridae</taxon>
        <taxon>Pentapetalae</taxon>
        <taxon>asterids</taxon>
        <taxon>lamiids</taxon>
        <taxon>Lamiales</taxon>
        <taxon>Gesneriaceae</taxon>
        <taxon>Didymocarpoideae</taxon>
        <taxon>Trichosporeae</taxon>
        <taxon>Loxocarpinae</taxon>
        <taxon>Dorcoceras</taxon>
    </lineage>
</organism>
<feature type="chain" id="PRO_5016299876" evidence="1">
    <location>
        <begin position="22"/>
        <end position="131"/>
    </location>
</feature>
<evidence type="ECO:0000256" key="1">
    <source>
        <dbReference type="SAM" id="SignalP"/>
    </source>
</evidence>
<proteinExistence type="predicted"/>
<evidence type="ECO:0000313" key="2">
    <source>
        <dbReference type="EMBL" id="KZT75870.1"/>
    </source>
</evidence>
<dbReference type="EMBL" id="KV181613">
    <property type="protein sequence ID" value="KZT75870.1"/>
    <property type="molecule type" value="Genomic_DNA"/>
</dbReference>
<gene>
    <name evidence="2" type="ORF">F511_47105</name>
</gene>
<keyword evidence="1" id="KW-0732">Signal</keyword>
<evidence type="ECO:0000313" key="3">
    <source>
        <dbReference type="Proteomes" id="UP000250235"/>
    </source>
</evidence>
<protein>
    <submittedName>
        <fullName evidence="2">Uncharacterized protein</fullName>
    </submittedName>
</protein>
<keyword evidence="3" id="KW-1185">Reference proteome</keyword>
<name>A0A2Z6ZZ60_9LAMI</name>
<dbReference type="Proteomes" id="UP000250235">
    <property type="component" value="Unassembled WGS sequence"/>
</dbReference>
<accession>A0A2Z6ZZ60</accession>
<sequence>MKTRAGRTVTSLLAARCGALAAGLERDDGALLGRDCATILHGGRRDVRHCRHTMLRRWPDEASVVARLVDARCALDARCARNVVRRRAEILVCGGRRPAAAPAPLRRISGDVVTAGMNSFRVWFGPVPGCP</sequence>
<reference evidence="2 3" key="1">
    <citation type="journal article" date="2015" name="Proc. Natl. Acad. Sci. U.S.A.">
        <title>The resurrection genome of Boea hygrometrica: A blueprint for survival of dehydration.</title>
        <authorList>
            <person name="Xiao L."/>
            <person name="Yang G."/>
            <person name="Zhang L."/>
            <person name="Yang X."/>
            <person name="Zhao S."/>
            <person name="Ji Z."/>
            <person name="Zhou Q."/>
            <person name="Hu M."/>
            <person name="Wang Y."/>
            <person name="Chen M."/>
            <person name="Xu Y."/>
            <person name="Jin H."/>
            <person name="Xiao X."/>
            <person name="Hu G."/>
            <person name="Bao F."/>
            <person name="Hu Y."/>
            <person name="Wan P."/>
            <person name="Li L."/>
            <person name="Deng X."/>
            <person name="Kuang T."/>
            <person name="Xiang C."/>
            <person name="Zhu J.K."/>
            <person name="Oliver M.J."/>
            <person name="He Y."/>
        </authorList>
    </citation>
    <scope>NUCLEOTIDE SEQUENCE [LARGE SCALE GENOMIC DNA]</scope>
    <source>
        <strain evidence="3">cv. XS01</strain>
    </source>
</reference>
<feature type="signal peptide" evidence="1">
    <location>
        <begin position="1"/>
        <end position="21"/>
    </location>
</feature>
<dbReference type="AlphaFoldDB" id="A0A2Z6ZZ60"/>